<feature type="compositionally biased region" description="Polar residues" evidence="1">
    <location>
        <begin position="333"/>
        <end position="353"/>
    </location>
</feature>
<accession>A0ABN9XTQ8</accession>
<feature type="region of interest" description="Disordered" evidence="1">
    <location>
        <begin position="482"/>
        <end position="589"/>
    </location>
</feature>
<keyword evidence="3" id="KW-1185">Reference proteome</keyword>
<feature type="region of interest" description="Disordered" evidence="1">
    <location>
        <begin position="329"/>
        <end position="375"/>
    </location>
</feature>
<dbReference type="Proteomes" id="UP001189429">
    <property type="component" value="Unassembled WGS sequence"/>
</dbReference>
<feature type="compositionally biased region" description="Basic and acidic residues" evidence="1">
    <location>
        <begin position="517"/>
        <end position="531"/>
    </location>
</feature>
<dbReference type="EMBL" id="CAUYUJ010021229">
    <property type="protein sequence ID" value="CAK0903431.1"/>
    <property type="molecule type" value="Genomic_DNA"/>
</dbReference>
<feature type="compositionally biased region" description="Basic and acidic residues" evidence="1">
    <location>
        <begin position="498"/>
        <end position="508"/>
    </location>
</feature>
<evidence type="ECO:0000256" key="1">
    <source>
        <dbReference type="SAM" id="MobiDB-lite"/>
    </source>
</evidence>
<proteinExistence type="predicted"/>
<feature type="non-terminal residue" evidence="2">
    <location>
        <position position="727"/>
    </location>
</feature>
<sequence>MTGALGSWTAEAGGPVGRRRWWVGHLRSHGFDFGFRSTSAGLTAEEAAHLTGSRQFGGGAMIGPRLMELALKQIEKEGCERGEADGQRDALPLRAECFGGPPEAVERSVCRMVKRRAGARSLAAKRCADLSVASARGAAGPIVGSLASSATRGALIAAASALSRAMARNATALNCATGAGTDALAFASMCNARGAAASPPGVADAGANSLARATAMDDAASSAFSDGDFVRSGARRAPDTTSVDSALVAAEDCGAEQCDGVQHQWPRVYERDEQRSDRDSVDYHVFWHSARDPHFDAVQRDGAERRGGVEFDDGAQHWQPDVYECDKQRSDHQVFSSASRANSASPGSATDIRSLTPAGKTTRAPATLSSAASRRGNASVDALSTAAVNAVRFVASSIAKRRCVVRRAVESATGRRGALLGAGGYRDPAPTVQADQPGILTFVFVYLYRGGTSWYAHDVGSHGEDRGSHDVAFSPQRCCGGGPVFESSGPGAGPAEGSSRRDVRHAVRGEALAAQRPRSEQRPDVLWRDDVDGGAEGSADAPRLSIKHERGELSQFSSSLREEPGEQSEDQSDFSAHSSDADEAEWNKGETLTITDIDNLRSILEAEGVNVARFGAPGTTYKSLQNLHQELMDGKCCMKKVDTESGTRIMRSMQVMRVKLMCNNMILCETHEQLPDGRLRSRNGYLPASKVRQNESLDQVFDRWAAEELQLTVLDEQKRDHALGGGL</sequence>
<name>A0ABN9XTQ8_9DINO</name>
<reference evidence="2" key="1">
    <citation type="submission" date="2023-10" db="EMBL/GenBank/DDBJ databases">
        <authorList>
            <person name="Chen Y."/>
            <person name="Shah S."/>
            <person name="Dougan E. K."/>
            <person name="Thang M."/>
            <person name="Chan C."/>
        </authorList>
    </citation>
    <scope>NUCLEOTIDE SEQUENCE [LARGE SCALE GENOMIC DNA]</scope>
</reference>
<organism evidence="2 3">
    <name type="scientific">Prorocentrum cordatum</name>
    <dbReference type="NCBI Taxonomy" id="2364126"/>
    <lineage>
        <taxon>Eukaryota</taxon>
        <taxon>Sar</taxon>
        <taxon>Alveolata</taxon>
        <taxon>Dinophyceae</taxon>
        <taxon>Prorocentrales</taxon>
        <taxon>Prorocentraceae</taxon>
        <taxon>Prorocentrum</taxon>
    </lineage>
</organism>
<evidence type="ECO:0000313" key="3">
    <source>
        <dbReference type="Proteomes" id="UP001189429"/>
    </source>
</evidence>
<dbReference type="PANTHER" id="PTHR36395:SF1">
    <property type="entry name" value="RING-H2 ZINC FINGER PROTEIN"/>
    <property type="match status" value="1"/>
</dbReference>
<dbReference type="PANTHER" id="PTHR36395">
    <property type="entry name" value="RING-H2 ZINC FINGER PROTEIN"/>
    <property type="match status" value="1"/>
</dbReference>
<comment type="caution">
    <text evidence="2">The sequence shown here is derived from an EMBL/GenBank/DDBJ whole genome shotgun (WGS) entry which is preliminary data.</text>
</comment>
<feature type="compositionally biased region" description="Low complexity" evidence="1">
    <location>
        <begin position="486"/>
        <end position="497"/>
    </location>
</feature>
<gene>
    <name evidence="2" type="ORF">PCOR1329_LOCUS79759</name>
</gene>
<protein>
    <submittedName>
        <fullName evidence="2">Uncharacterized protein</fullName>
    </submittedName>
</protein>
<evidence type="ECO:0000313" key="2">
    <source>
        <dbReference type="EMBL" id="CAK0903431.1"/>
    </source>
</evidence>